<dbReference type="Gene3D" id="1.10.10.10">
    <property type="entry name" value="Winged helix-like DNA-binding domain superfamily/Winged helix DNA-binding domain"/>
    <property type="match status" value="1"/>
</dbReference>
<keyword evidence="6" id="KW-1185">Reference proteome</keyword>
<protein>
    <submittedName>
        <fullName evidence="5">Transcriptional regulator</fullName>
    </submittedName>
</protein>
<keyword evidence="3" id="KW-0804">Transcription</keyword>
<evidence type="ECO:0000313" key="5">
    <source>
        <dbReference type="EMBL" id="QFZ24453.1"/>
    </source>
</evidence>
<dbReference type="SUPFAM" id="SSF46785">
    <property type="entry name" value="Winged helix' DNA-binding domain"/>
    <property type="match status" value="1"/>
</dbReference>
<dbReference type="InterPro" id="IPR036388">
    <property type="entry name" value="WH-like_DNA-bd_sf"/>
</dbReference>
<evidence type="ECO:0000259" key="4">
    <source>
        <dbReference type="PROSITE" id="PS51118"/>
    </source>
</evidence>
<organism evidence="5 6">
    <name type="scientific">Saccharothrix syringae</name>
    <name type="common">Nocardiopsis syringae</name>
    <dbReference type="NCBI Taxonomy" id="103733"/>
    <lineage>
        <taxon>Bacteria</taxon>
        <taxon>Bacillati</taxon>
        <taxon>Actinomycetota</taxon>
        <taxon>Actinomycetes</taxon>
        <taxon>Pseudonocardiales</taxon>
        <taxon>Pseudonocardiaceae</taxon>
        <taxon>Saccharothrix</taxon>
    </lineage>
</organism>
<dbReference type="PANTHER" id="PTHR33204">
    <property type="entry name" value="TRANSCRIPTIONAL REGULATOR, MARR FAMILY"/>
    <property type="match status" value="1"/>
</dbReference>
<dbReference type="Proteomes" id="UP000325787">
    <property type="component" value="Chromosome"/>
</dbReference>
<proteinExistence type="predicted"/>
<dbReference type="KEGG" id="ssyi:EKG83_23670"/>
<gene>
    <name evidence="5" type="ORF">EKG83_23670</name>
</gene>
<reference evidence="6" key="1">
    <citation type="journal article" date="2021" name="Curr. Microbiol.">
        <title>Complete genome of nocamycin-producing strain Saccharothrix syringae NRRL B-16468 reveals the biosynthetic potential for secondary metabolites.</title>
        <authorList>
            <person name="Mo X."/>
            <person name="Yang S."/>
        </authorList>
    </citation>
    <scope>NUCLEOTIDE SEQUENCE [LARGE SCALE GENOMIC DNA]</scope>
    <source>
        <strain evidence="6">ATCC 51364 / DSM 43886 / JCM 6844 / KCTC 9398 / NBRC 14523 / NRRL B-16468 / INA 2240</strain>
    </source>
</reference>
<evidence type="ECO:0000313" key="6">
    <source>
        <dbReference type="Proteomes" id="UP000325787"/>
    </source>
</evidence>
<dbReference type="AlphaFoldDB" id="A0A5Q0HF36"/>
<dbReference type="GO" id="GO:0003677">
    <property type="term" value="F:DNA binding"/>
    <property type="evidence" value="ECO:0007669"/>
    <property type="project" value="UniProtKB-KW"/>
</dbReference>
<dbReference type="PROSITE" id="PS51118">
    <property type="entry name" value="HTH_HXLR"/>
    <property type="match status" value="1"/>
</dbReference>
<name>A0A5Q0HF36_SACSY</name>
<dbReference type="Pfam" id="PF01638">
    <property type="entry name" value="HxlR"/>
    <property type="match status" value="1"/>
</dbReference>
<evidence type="ECO:0000256" key="3">
    <source>
        <dbReference type="ARBA" id="ARBA00023163"/>
    </source>
</evidence>
<dbReference type="EMBL" id="CP034550">
    <property type="protein sequence ID" value="QFZ24453.1"/>
    <property type="molecule type" value="Genomic_DNA"/>
</dbReference>
<keyword evidence="2" id="KW-0238">DNA-binding</keyword>
<dbReference type="InterPro" id="IPR036390">
    <property type="entry name" value="WH_DNA-bd_sf"/>
</dbReference>
<sequence length="111" mass="12121">MIGLRWAGVILRELLRGATRFSQIGDAIPDITDKLLSARLKRFESEGIVERIVLPTTPVTIEYRLTDKGRALEAAVQAIATWAETWLPALAQPDDAAQPDAAQPDTAGRRG</sequence>
<dbReference type="PANTHER" id="PTHR33204:SF37">
    <property type="entry name" value="HTH-TYPE TRANSCRIPTIONAL REGULATOR YODB"/>
    <property type="match status" value="1"/>
</dbReference>
<accession>A0A5Q0HF36</accession>
<evidence type="ECO:0000256" key="1">
    <source>
        <dbReference type="ARBA" id="ARBA00023015"/>
    </source>
</evidence>
<keyword evidence="1" id="KW-0805">Transcription regulation</keyword>
<evidence type="ECO:0000256" key="2">
    <source>
        <dbReference type="ARBA" id="ARBA00023125"/>
    </source>
</evidence>
<dbReference type="InterPro" id="IPR002577">
    <property type="entry name" value="HTH_HxlR"/>
</dbReference>
<dbReference type="OrthoDB" id="9800966at2"/>
<feature type="domain" description="HTH hxlR-type" evidence="4">
    <location>
        <begin position="1"/>
        <end position="91"/>
    </location>
</feature>